<protein>
    <recommendedName>
        <fullName evidence="4">Reverse transcriptase</fullName>
    </recommendedName>
</protein>
<dbReference type="Gramene" id="evm.model.04.1832">
    <property type="protein sequence ID" value="cds.evm.model.04.1832"/>
    <property type="gene ID" value="evm.TU.04.1832"/>
</dbReference>
<dbReference type="EnsemblPlants" id="evm.model.04.1832">
    <property type="protein sequence ID" value="cds.evm.model.04.1832"/>
    <property type="gene ID" value="evm.TU.04.1832"/>
</dbReference>
<evidence type="ECO:0000313" key="3">
    <source>
        <dbReference type="Proteomes" id="UP000596661"/>
    </source>
</evidence>
<evidence type="ECO:0000313" key="2">
    <source>
        <dbReference type="EnsemblPlants" id="cds.evm.model.04.1832"/>
    </source>
</evidence>
<evidence type="ECO:0008006" key="4">
    <source>
        <dbReference type="Google" id="ProtNLM"/>
    </source>
</evidence>
<reference evidence="2" key="2">
    <citation type="submission" date="2021-03" db="UniProtKB">
        <authorList>
            <consortium name="EnsemblPlants"/>
        </authorList>
    </citation>
    <scope>IDENTIFICATION</scope>
</reference>
<evidence type="ECO:0000256" key="1">
    <source>
        <dbReference type="SAM" id="MobiDB-lite"/>
    </source>
</evidence>
<feature type="region of interest" description="Disordered" evidence="1">
    <location>
        <begin position="216"/>
        <end position="248"/>
    </location>
</feature>
<dbReference type="InterPro" id="IPR036691">
    <property type="entry name" value="Endo/exonu/phosph_ase_sf"/>
</dbReference>
<dbReference type="InterPro" id="IPR052343">
    <property type="entry name" value="Retrotransposon-Effector_Assoc"/>
</dbReference>
<name>A0A803PER8_CANSA</name>
<keyword evidence="3" id="KW-1185">Reference proteome</keyword>
<accession>A0A803PER8</accession>
<dbReference type="PANTHER" id="PTHR46890">
    <property type="entry name" value="NON-LTR RETROLELEMENT REVERSE TRANSCRIPTASE-LIKE PROTEIN-RELATED"/>
    <property type="match status" value="1"/>
</dbReference>
<dbReference type="EMBL" id="UZAU01000400">
    <property type="status" value="NOT_ANNOTATED_CDS"/>
    <property type="molecule type" value="Genomic_DNA"/>
</dbReference>
<dbReference type="AlphaFoldDB" id="A0A803PER8"/>
<organism evidence="2 3">
    <name type="scientific">Cannabis sativa</name>
    <name type="common">Hemp</name>
    <name type="synonym">Marijuana</name>
    <dbReference type="NCBI Taxonomy" id="3483"/>
    <lineage>
        <taxon>Eukaryota</taxon>
        <taxon>Viridiplantae</taxon>
        <taxon>Streptophyta</taxon>
        <taxon>Embryophyta</taxon>
        <taxon>Tracheophyta</taxon>
        <taxon>Spermatophyta</taxon>
        <taxon>Magnoliopsida</taxon>
        <taxon>eudicotyledons</taxon>
        <taxon>Gunneridae</taxon>
        <taxon>Pentapetalae</taxon>
        <taxon>rosids</taxon>
        <taxon>fabids</taxon>
        <taxon>Rosales</taxon>
        <taxon>Cannabaceae</taxon>
        <taxon>Cannabis</taxon>
    </lineage>
</organism>
<reference evidence="2" key="1">
    <citation type="submission" date="2018-11" db="EMBL/GenBank/DDBJ databases">
        <authorList>
            <person name="Grassa J C."/>
        </authorList>
    </citation>
    <scope>NUCLEOTIDE SEQUENCE [LARGE SCALE GENOMIC DNA]</scope>
</reference>
<dbReference type="PANTHER" id="PTHR46890:SF48">
    <property type="entry name" value="RNA-DIRECTED DNA POLYMERASE"/>
    <property type="match status" value="1"/>
</dbReference>
<dbReference type="SUPFAM" id="SSF56219">
    <property type="entry name" value="DNase I-like"/>
    <property type="match status" value="1"/>
</dbReference>
<sequence>MGDNMSGASMENGVFDQVGEGNIEELPLQFIEEASLELEADFEINIEVAKTGVRAKIFGSRPLAKGRVKQILTGVWSLKGKWRMKSRGNSSVIRAKVGEFLETDGVDNWTIARRSFLKLKDRADRAVNTQGIPNIQVNSTVSLEAQVGVPPVILKLRAEEHPMNRLELMEEITKKLNGPMLIEGVGPTENEHSLSSSDPKGLAASLGKCEIAPFTLGKESPKKDSSGSKKLRGRKLTNSKSKSVLEKAKVDDGNTEAGVDIVVTETLNFGFVCTVKDHAVMKMWYLLAIYGTPYDDCKSAFWDHLADTINSLDGPCALMGDLNVLLSKEDKLGGRVFTTQHALRWWSKNVYGECDNRIKELELELQTLRSKEAHEVDLLAEATVLLKLGEIWNRKESMWKQRSRELWLSHGDRNSSLFDAFTMVRRERNHIWNLKSSNGTLCSNEREIRAILNDYFKNLFSSNGNVSFKGLDSLINTSISSTENLLLTVVRDMEEIQSHVFQMHPLKAPGLDGFLGCFYQKCWSLVGDDVVRCIQQFFTTGVLEHGLNHSFICLTPKGVNLDSVDRFRPIALCNFVYKVIARIIA</sequence>
<proteinExistence type="predicted"/>
<dbReference type="Proteomes" id="UP000596661">
    <property type="component" value="Chromosome 4"/>
</dbReference>